<dbReference type="GO" id="GO:0005351">
    <property type="term" value="F:carbohydrate:proton symporter activity"/>
    <property type="evidence" value="ECO:0007669"/>
    <property type="project" value="TreeGrafter"/>
</dbReference>
<comment type="subcellular location">
    <subcellularLocation>
        <location evidence="1">Membrane</location>
        <topology evidence="1">Multi-pass membrane protein</topology>
    </subcellularLocation>
</comment>
<dbReference type="InterPro" id="IPR003663">
    <property type="entry name" value="Sugar/inositol_transpt"/>
</dbReference>
<keyword evidence="6 9" id="KW-0472">Membrane</keyword>
<dbReference type="PANTHER" id="PTHR48022">
    <property type="entry name" value="PLASTIDIC GLUCOSE TRANSPORTER 4"/>
    <property type="match status" value="1"/>
</dbReference>
<keyword evidence="4 9" id="KW-0812">Transmembrane</keyword>
<evidence type="ECO:0000256" key="3">
    <source>
        <dbReference type="ARBA" id="ARBA00022448"/>
    </source>
</evidence>
<feature type="transmembrane region" description="Helical" evidence="9">
    <location>
        <begin position="153"/>
        <end position="174"/>
    </location>
</feature>
<reference evidence="10" key="1">
    <citation type="journal article" date="2020" name="Stud. Mycol.">
        <title>101 Dothideomycetes genomes: a test case for predicting lifestyles and emergence of pathogens.</title>
        <authorList>
            <person name="Haridas S."/>
            <person name="Albert R."/>
            <person name="Binder M."/>
            <person name="Bloem J."/>
            <person name="Labutti K."/>
            <person name="Salamov A."/>
            <person name="Andreopoulos B."/>
            <person name="Baker S."/>
            <person name="Barry K."/>
            <person name="Bills G."/>
            <person name="Bluhm B."/>
            <person name="Cannon C."/>
            <person name="Castanera R."/>
            <person name="Culley D."/>
            <person name="Daum C."/>
            <person name="Ezra D."/>
            <person name="Gonzalez J."/>
            <person name="Henrissat B."/>
            <person name="Kuo A."/>
            <person name="Liang C."/>
            <person name="Lipzen A."/>
            <person name="Lutzoni F."/>
            <person name="Magnuson J."/>
            <person name="Mondo S."/>
            <person name="Nolan M."/>
            <person name="Ohm R."/>
            <person name="Pangilinan J."/>
            <person name="Park H.-J."/>
            <person name="Ramirez L."/>
            <person name="Alfaro M."/>
            <person name="Sun H."/>
            <person name="Tritt A."/>
            <person name="Yoshinaga Y."/>
            <person name="Zwiers L.-H."/>
            <person name="Turgeon B."/>
            <person name="Goodwin S."/>
            <person name="Spatafora J."/>
            <person name="Crous P."/>
            <person name="Grigoriev I."/>
        </authorList>
    </citation>
    <scope>NUCLEOTIDE SEQUENCE</scope>
    <source>
        <strain evidence="10">CBS 133067</strain>
    </source>
</reference>
<name>A0A9P4I6X7_9PEZI</name>
<evidence type="ECO:0000313" key="11">
    <source>
        <dbReference type="Proteomes" id="UP000799772"/>
    </source>
</evidence>
<accession>A0A9P4I6X7</accession>
<dbReference type="AlphaFoldDB" id="A0A9P4I6X7"/>
<feature type="transmembrane region" description="Helical" evidence="9">
    <location>
        <begin position="444"/>
        <end position="465"/>
    </location>
</feature>
<feature type="region of interest" description="Disordered" evidence="8">
    <location>
        <begin position="511"/>
        <end position="550"/>
    </location>
</feature>
<feature type="transmembrane region" description="Helical" evidence="9">
    <location>
        <begin position="281"/>
        <end position="306"/>
    </location>
</feature>
<dbReference type="InterPro" id="IPR005828">
    <property type="entry name" value="MFS_sugar_transport-like"/>
</dbReference>
<feature type="transmembrane region" description="Helical" evidence="9">
    <location>
        <begin position="318"/>
        <end position="339"/>
    </location>
</feature>
<feature type="transmembrane region" description="Helical" evidence="9">
    <location>
        <begin position="121"/>
        <end position="141"/>
    </location>
</feature>
<feature type="transmembrane region" description="Helical" evidence="9">
    <location>
        <begin position="416"/>
        <end position="438"/>
    </location>
</feature>
<dbReference type="FunFam" id="1.20.1250.20:FF:000134">
    <property type="entry name" value="MFS sugar transporter protein"/>
    <property type="match status" value="1"/>
</dbReference>
<dbReference type="Proteomes" id="UP000799772">
    <property type="component" value="Unassembled WGS sequence"/>
</dbReference>
<dbReference type="Gene3D" id="1.20.1250.20">
    <property type="entry name" value="MFS general substrate transporter like domains"/>
    <property type="match status" value="1"/>
</dbReference>
<comment type="caution">
    <text evidence="10">The sequence shown here is derived from an EMBL/GenBank/DDBJ whole genome shotgun (WGS) entry which is preliminary data.</text>
</comment>
<keyword evidence="11" id="KW-1185">Reference proteome</keyword>
<feature type="transmembrane region" description="Helical" evidence="9">
    <location>
        <begin position="346"/>
        <end position="370"/>
    </location>
</feature>
<evidence type="ECO:0000256" key="1">
    <source>
        <dbReference type="ARBA" id="ARBA00004141"/>
    </source>
</evidence>
<dbReference type="SUPFAM" id="SSF103473">
    <property type="entry name" value="MFS general substrate transporter"/>
    <property type="match status" value="1"/>
</dbReference>
<dbReference type="EMBL" id="ML978132">
    <property type="protein sequence ID" value="KAF2095039.1"/>
    <property type="molecule type" value="Genomic_DNA"/>
</dbReference>
<gene>
    <name evidence="10" type="ORF">NA57DRAFT_59791</name>
</gene>
<dbReference type="InterPro" id="IPR050360">
    <property type="entry name" value="MFS_Sugar_Transporters"/>
</dbReference>
<comment type="similarity">
    <text evidence="2 7">Belongs to the major facilitator superfamily. Sugar transporter (TC 2.A.1.1) family.</text>
</comment>
<dbReference type="PANTHER" id="PTHR48022:SF38">
    <property type="entry name" value="MAJOR FACILITATOR SUPERFAMILY (MFS) PROFILE DOMAIN-CONTAINING PROTEIN-RELATED"/>
    <property type="match status" value="1"/>
</dbReference>
<proteinExistence type="inferred from homology"/>
<dbReference type="Pfam" id="PF00083">
    <property type="entry name" value="Sugar_tr"/>
    <property type="match status" value="1"/>
</dbReference>
<dbReference type="PROSITE" id="PS00216">
    <property type="entry name" value="SUGAR_TRANSPORT_1"/>
    <property type="match status" value="1"/>
</dbReference>
<evidence type="ECO:0000256" key="4">
    <source>
        <dbReference type="ARBA" id="ARBA00022692"/>
    </source>
</evidence>
<dbReference type="NCBIfam" id="TIGR00879">
    <property type="entry name" value="SP"/>
    <property type="match status" value="1"/>
</dbReference>
<dbReference type="OrthoDB" id="6612291at2759"/>
<evidence type="ECO:0000256" key="9">
    <source>
        <dbReference type="SAM" id="Phobius"/>
    </source>
</evidence>
<keyword evidence="3 7" id="KW-0813">Transport</keyword>
<evidence type="ECO:0000256" key="6">
    <source>
        <dbReference type="ARBA" id="ARBA00023136"/>
    </source>
</evidence>
<dbReference type="PROSITE" id="PS00217">
    <property type="entry name" value="SUGAR_TRANSPORT_2"/>
    <property type="match status" value="1"/>
</dbReference>
<feature type="transmembrane region" description="Helical" evidence="9">
    <location>
        <begin position="65"/>
        <end position="85"/>
    </location>
</feature>
<feature type="transmembrane region" description="Helical" evidence="9">
    <location>
        <begin position="376"/>
        <end position="395"/>
    </location>
</feature>
<dbReference type="PRINTS" id="PR00171">
    <property type="entry name" value="SUGRTRNSPORT"/>
</dbReference>
<keyword evidence="5 9" id="KW-1133">Transmembrane helix</keyword>
<evidence type="ECO:0000256" key="7">
    <source>
        <dbReference type="RuleBase" id="RU003346"/>
    </source>
</evidence>
<sequence>MRMFGSENFHINTFNLLLVIFVALGTLATAYGLAIIGSTSGQPNFYAYFNLAQQGEPGYEHTTNILGGLNGANSGGAFVGCIIAAWSSDKYSRKHTIQIGCVFLVIGGALNAGSVAISMFAIGRVIAGIGSGILAMVVPMYQGEVATADTRGAMMCVTGIMWAYGYSFAGWIGYGCAHIPGDSPHASAAWRFPLAFQCVPPLIVLAGSRFIPYSPRWLLSQDRREEAYQIIQRLHGRKDDPNHIHAKEEYYLMELQHEADKKLMLNRRFEIFRTKANRRRALVSVLLMFFDQMEGVYVLANYGVLIYGSLGLTGYTPLLLNACWTTFTIIGNTWTAFFVDKFGRRPFLLIGTSGCLMCLIFEAALTAQFLGTDNKAGLNAAVFFVWFFIFFWCFLMDATQFVYVSEIWPNHLRAQGTALGLATFFLASEVTLVAAPIALNDIGWKFYLVLICPTVVYLPIIYFLFPETKGRTLEEIGELFGDKHIAAHWYGISEEEKKRIEHDAMNVTEDGRIGSIEAKREPLQTAGDVEKDAHGDKPNIERSEDVSDQS</sequence>
<dbReference type="GO" id="GO:0016020">
    <property type="term" value="C:membrane"/>
    <property type="evidence" value="ECO:0007669"/>
    <property type="project" value="UniProtKB-SubCell"/>
</dbReference>
<feature type="transmembrane region" description="Helical" evidence="9">
    <location>
        <begin position="97"/>
        <end position="115"/>
    </location>
</feature>
<feature type="transmembrane region" description="Helical" evidence="9">
    <location>
        <begin position="194"/>
        <end position="211"/>
    </location>
</feature>
<protein>
    <submittedName>
        <fullName evidence="10">MFS transporter</fullName>
    </submittedName>
</protein>
<evidence type="ECO:0000313" key="10">
    <source>
        <dbReference type="EMBL" id="KAF2095039.1"/>
    </source>
</evidence>
<evidence type="ECO:0000256" key="2">
    <source>
        <dbReference type="ARBA" id="ARBA00010992"/>
    </source>
</evidence>
<evidence type="ECO:0000256" key="8">
    <source>
        <dbReference type="SAM" id="MobiDB-lite"/>
    </source>
</evidence>
<evidence type="ECO:0000256" key="5">
    <source>
        <dbReference type="ARBA" id="ARBA00022989"/>
    </source>
</evidence>
<organism evidence="10 11">
    <name type="scientific">Rhizodiscina lignyota</name>
    <dbReference type="NCBI Taxonomy" id="1504668"/>
    <lineage>
        <taxon>Eukaryota</taxon>
        <taxon>Fungi</taxon>
        <taxon>Dikarya</taxon>
        <taxon>Ascomycota</taxon>
        <taxon>Pezizomycotina</taxon>
        <taxon>Dothideomycetes</taxon>
        <taxon>Pleosporomycetidae</taxon>
        <taxon>Aulographales</taxon>
        <taxon>Rhizodiscinaceae</taxon>
        <taxon>Rhizodiscina</taxon>
    </lineage>
</organism>
<dbReference type="InterPro" id="IPR036259">
    <property type="entry name" value="MFS_trans_sf"/>
</dbReference>
<dbReference type="InterPro" id="IPR005829">
    <property type="entry name" value="Sugar_transporter_CS"/>
</dbReference>